<dbReference type="EMBL" id="JAUFQU010000001">
    <property type="protein sequence ID" value="MDN3706439.1"/>
    <property type="molecule type" value="Genomic_DNA"/>
</dbReference>
<evidence type="ECO:0000259" key="5">
    <source>
        <dbReference type="Pfam" id="PF02826"/>
    </source>
</evidence>
<dbReference type="CDD" id="cd05301">
    <property type="entry name" value="GDH"/>
    <property type="match status" value="1"/>
</dbReference>
<keyword evidence="2" id="KW-0520">NAD</keyword>
<comment type="caution">
    <text evidence="6">The sequence shown here is derived from an EMBL/GenBank/DDBJ whole genome shotgun (WGS) entry which is preliminary data.</text>
</comment>
<dbReference type="Pfam" id="PF00389">
    <property type="entry name" value="2-Hacid_dh"/>
    <property type="match status" value="1"/>
</dbReference>
<proteinExistence type="inferred from homology"/>
<organism evidence="6 7">
    <name type="scientific">Paenimyroides ceti</name>
    <dbReference type="NCBI Taxonomy" id="395087"/>
    <lineage>
        <taxon>Bacteria</taxon>
        <taxon>Pseudomonadati</taxon>
        <taxon>Bacteroidota</taxon>
        <taxon>Flavobacteriia</taxon>
        <taxon>Flavobacteriales</taxon>
        <taxon>Flavobacteriaceae</taxon>
        <taxon>Paenimyroides</taxon>
    </lineage>
</organism>
<feature type="domain" description="D-isomer specific 2-hydroxyacid dehydrogenase catalytic" evidence="4">
    <location>
        <begin position="3"/>
        <end position="317"/>
    </location>
</feature>
<dbReference type="Proteomes" id="UP001242368">
    <property type="component" value="Unassembled WGS sequence"/>
</dbReference>
<dbReference type="PANTHER" id="PTHR10996">
    <property type="entry name" value="2-HYDROXYACID DEHYDROGENASE-RELATED"/>
    <property type="match status" value="1"/>
</dbReference>
<feature type="domain" description="D-isomer specific 2-hydroxyacid dehydrogenase NAD-binding" evidence="5">
    <location>
        <begin position="109"/>
        <end position="287"/>
    </location>
</feature>
<dbReference type="RefSeq" id="WP_290362512.1">
    <property type="nucleotide sequence ID" value="NZ_JAUFQU010000001.1"/>
</dbReference>
<dbReference type="SUPFAM" id="SSF52283">
    <property type="entry name" value="Formate/glycerate dehydrogenase catalytic domain-like"/>
    <property type="match status" value="1"/>
</dbReference>
<keyword evidence="7" id="KW-1185">Reference proteome</keyword>
<dbReference type="EC" id="1.1.1.-" evidence="6"/>
<comment type="similarity">
    <text evidence="3">Belongs to the D-isomer specific 2-hydroxyacid dehydrogenase family.</text>
</comment>
<dbReference type="Gene3D" id="3.40.50.720">
    <property type="entry name" value="NAD(P)-binding Rossmann-like Domain"/>
    <property type="match status" value="2"/>
</dbReference>
<dbReference type="InterPro" id="IPR050223">
    <property type="entry name" value="D-isomer_2-hydroxyacid_DH"/>
</dbReference>
<reference evidence="7" key="1">
    <citation type="journal article" date="2019" name="Int. J. Syst. Evol. Microbiol.">
        <title>The Global Catalogue of Microorganisms (GCM) 10K type strain sequencing project: providing services to taxonomists for standard genome sequencing and annotation.</title>
        <authorList>
            <consortium name="The Broad Institute Genomics Platform"/>
            <consortium name="The Broad Institute Genome Sequencing Center for Infectious Disease"/>
            <person name="Wu L."/>
            <person name="Ma J."/>
        </authorList>
    </citation>
    <scope>NUCLEOTIDE SEQUENCE [LARGE SCALE GENOMIC DNA]</scope>
    <source>
        <strain evidence="7">CECT 7184</strain>
    </source>
</reference>
<evidence type="ECO:0000313" key="7">
    <source>
        <dbReference type="Proteomes" id="UP001242368"/>
    </source>
</evidence>
<dbReference type="InterPro" id="IPR006139">
    <property type="entry name" value="D-isomer_2_OHA_DH_cat_dom"/>
</dbReference>
<dbReference type="PANTHER" id="PTHR10996:SF178">
    <property type="entry name" value="2-HYDROXYACID DEHYDROGENASE YGL185C-RELATED"/>
    <property type="match status" value="1"/>
</dbReference>
<dbReference type="InterPro" id="IPR036291">
    <property type="entry name" value="NAD(P)-bd_dom_sf"/>
</dbReference>
<evidence type="ECO:0000256" key="2">
    <source>
        <dbReference type="ARBA" id="ARBA00023027"/>
    </source>
</evidence>
<dbReference type="InterPro" id="IPR006140">
    <property type="entry name" value="D-isomer_DH_NAD-bd"/>
</dbReference>
<evidence type="ECO:0000256" key="1">
    <source>
        <dbReference type="ARBA" id="ARBA00023002"/>
    </source>
</evidence>
<accession>A0ABT8CQI8</accession>
<gene>
    <name evidence="6" type="ORF">QW060_04775</name>
</gene>
<protein>
    <submittedName>
        <fullName evidence="6">D-glycerate dehydrogenase</fullName>
        <ecNumber evidence="6">1.1.1.-</ecNumber>
    </submittedName>
</protein>
<evidence type="ECO:0000259" key="4">
    <source>
        <dbReference type="Pfam" id="PF00389"/>
    </source>
</evidence>
<dbReference type="SUPFAM" id="SSF51735">
    <property type="entry name" value="NAD(P)-binding Rossmann-fold domains"/>
    <property type="match status" value="1"/>
</dbReference>
<keyword evidence="1 3" id="KW-0560">Oxidoreductase</keyword>
<evidence type="ECO:0000256" key="3">
    <source>
        <dbReference type="RuleBase" id="RU003719"/>
    </source>
</evidence>
<sequence length="321" mass="35653">MKIFISKKIPKAATDLLKHHGHIVSMYDKEDEISVQDLIDQCQKNEALLFSGKNKLDADFFKSCSHLKAIALMSVGYDNVGVDIAATYTIPVSNTPGVLSKATSDIAFLLMLAVSRNAFMMHRFIADDQWSLANRSENLGIELYGKTLGIFGMGRIGYELAKKAKGVYDMNIIYHSRSQKPELEKELHAMYVDFDKLVCESDVISVHSNLSEETEGIFDSEVFRKMKNSAIFINTARGGIHNEKDLITALKQQQIWGAGLDVTDPEPMQSDNPLLKMRNVAVLPHIGSATTETREAMAIMAAENLIAIAEGKKMPQQIIPD</sequence>
<dbReference type="Pfam" id="PF02826">
    <property type="entry name" value="2-Hacid_dh_C"/>
    <property type="match status" value="1"/>
</dbReference>
<evidence type="ECO:0000313" key="6">
    <source>
        <dbReference type="EMBL" id="MDN3706439.1"/>
    </source>
</evidence>
<name>A0ABT8CQI8_9FLAO</name>
<dbReference type="GO" id="GO:0016491">
    <property type="term" value="F:oxidoreductase activity"/>
    <property type="evidence" value="ECO:0007669"/>
    <property type="project" value="UniProtKB-KW"/>
</dbReference>
<dbReference type="PROSITE" id="PS00065">
    <property type="entry name" value="D_2_HYDROXYACID_DH_1"/>
    <property type="match status" value="1"/>
</dbReference>
<dbReference type="InterPro" id="IPR029752">
    <property type="entry name" value="D-isomer_DH_CS1"/>
</dbReference>